<protein>
    <recommendedName>
        <fullName evidence="3">Transposase</fullName>
    </recommendedName>
</protein>
<dbReference type="EMBL" id="JBEPSM010000002">
    <property type="protein sequence ID" value="MET4634811.1"/>
    <property type="molecule type" value="Genomic_DNA"/>
</dbReference>
<reference evidence="1 2" key="1">
    <citation type="submission" date="2024-06" db="EMBL/GenBank/DDBJ databases">
        <title>Sorghum-associated microbial communities from plants grown in Nebraska, USA.</title>
        <authorList>
            <person name="Schachtman D."/>
        </authorList>
    </citation>
    <scope>NUCLEOTIDE SEQUENCE [LARGE SCALE GENOMIC DNA]</scope>
    <source>
        <strain evidence="1 2">3207</strain>
    </source>
</reference>
<evidence type="ECO:0008006" key="3">
    <source>
        <dbReference type="Google" id="ProtNLM"/>
    </source>
</evidence>
<proteinExistence type="predicted"/>
<comment type="caution">
    <text evidence="1">The sequence shown here is derived from an EMBL/GenBank/DDBJ whole genome shotgun (WGS) entry which is preliminary data.</text>
</comment>
<name>A0ABV2R294_9HYPH</name>
<accession>A0ABV2R294</accession>
<organism evidence="1 2">
    <name type="scientific">Kaistia defluvii</name>
    <dbReference type="NCBI Taxonomy" id="410841"/>
    <lineage>
        <taxon>Bacteria</taxon>
        <taxon>Pseudomonadati</taxon>
        <taxon>Pseudomonadota</taxon>
        <taxon>Alphaproteobacteria</taxon>
        <taxon>Hyphomicrobiales</taxon>
        <taxon>Kaistiaceae</taxon>
        <taxon>Kaistia</taxon>
    </lineage>
</organism>
<sequence length="103" mass="10954">MRRVTGGIRAGKGAGDFHPLGVVPAKAGIQTHRRLALELRPILKAERMGPGLRRGDDPAATVTLGVILAQARIHSADALGVAKDWLDRRRPKTLLHGSSPARG</sequence>
<evidence type="ECO:0000313" key="1">
    <source>
        <dbReference type="EMBL" id="MET4634811.1"/>
    </source>
</evidence>
<gene>
    <name evidence="1" type="ORF">ABIE08_002757</name>
</gene>
<dbReference type="Proteomes" id="UP001549321">
    <property type="component" value="Unassembled WGS sequence"/>
</dbReference>
<keyword evidence="2" id="KW-1185">Reference proteome</keyword>
<evidence type="ECO:0000313" key="2">
    <source>
        <dbReference type="Proteomes" id="UP001549321"/>
    </source>
</evidence>